<organism evidence="2 3">
    <name type="scientific">Albula goreensis</name>
    <dbReference type="NCBI Taxonomy" id="1534307"/>
    <lineage>
        <taxon>Eukaryota</taxon>
        <taxon>Metazoa</taxon>
        <taxon>Chordata</taxon>
        <taxon>Craniata</taxon>
        <taxon>Vertebrata</taxon>
        <taxon>Euteleostomi</taxon>
        <taxon>Actinopterygii</taxon>
        <taxon>Neopterygii</taxon>
        <taxon>Teleostei</taxon>
        <taxon>Albuliformes</taxon>
        <taxon>Albulidae</taxon>
        <taxon>Albula</taxon>
    </lineage>
</organism>
<evidence type="ECO:0008006" key="4">
    <source>
        <dbReference type="Google" id="ProtNLM"/>
    </source>
</evidence>
<accession>A0A8T3D1Y0</accession>
<reference evidence="2" key="1">
    <citation type="submission" date="2021-01" db="EMBL/GenBank/DDBJ databases">
        <authorList>
            <person name="Zahm M."/>
            <person name="Roques C."/>
            <person name="Cabau C."/>
            <person name="Klopp C."/>
            <person name="Donnadieu C."/>
            <person name="Jouanno E."/>
            <person name="Lampietro C."/>
            <person name="Louis A."/>
            <person name="Herpin A."/>
            <person name="Echchiki A."/>
            <person name="Berthelot C."/>
            <person name="Parey E."/>
            <person name="Roest-Crollius H."/>
            <person name="Braasch I."/>
            <person name="Postlethwait J."/>
            <person name="Bobe J."/>
            <person name="Montfort J."/>
            <person name="Bouchez O."/>
            <person name="Begum T."/>
            <person name="Mejri S."/>
            <person name="Adams A."/>
            <person name="Chen W.-J."/>
            <person name="Guiguen Y."/>
        </authorList>
    </citation>
    <scope>NUCLEOTIDE SEQUENCE</scope>
    <source>
        <tissue evidence="2">Blood</tissue>
    </source>
</reference>
<evidence type="ECO:0000313" key="3">
    <source>
        <dbReference type="Proteomes" id="UP000829720"/>
    </source>
</evidence>
<dbReference type="PROSITE" id="PS50062">
    <property type="entry name" value="BCL2_FAMILY"/>
    <property type="match status" value="1"/>
</dbReference>
<keyword evidence="1" id="KW-0053">Apoptosis</keyword>
<name>A0A8T3D1Y0_9TELE</name>
<dbReference type="PANTHER" id="PTHR36466:SF1">
    <property type="entry name" value="BCL-2-LIKE PROTEIN 15"/>
    <property type="match status" value="1"/>
</dbReference>
<dbReference type="InterPro" id="IPR002475">
    <property type="entry name" value="Bcl2-like"/>
</dbReference>
<dbReference type="InterPro" id="IPR036834">
    <property type="entry name" value="Bcl-2-like_sf"/>
</dbReference>
<dbReference type="EMBL" id="JAERUA010000014">
    <property type="protein sequence ID" value="KAI1890521.1"/>
    <property type="molecule type" value="Genomic_DNA"/>
</dbReference>
<sequence>MAPKEIEFQTINIIRCLLEDISTDDRCMVEPDGAVNEDQFDPTLIADKLRELADDYDEKVIQPLMKNITQAAADQVVTAFGDSVDSLCKSWVAERAEVSAEKHLLKATIMLGLYVKRNSPCLTGAIQNAMANILNTRLGTWVADQGGWDEVASH</sequence>
<dbReference type="AlphaFoldDB" id="A0A8T3D1Y0"/>
<keyword evidence="3" id="KW-1185">Reference proteome</keyword>
<dbReference type="Proteomes" id="UP000829720">
    <property type="component" value="Unassembled WGS sequence"/>
</dbReference>
<dbReference type="OrthoDB" id="9950208at2759"/>
<dbReference type="PANTHER" id="PTHR36466">
    <property type="entry name" value="BCL-2-LIKE PROTEIN 15"/>
    <property type="match status" value="1"/>
</dbReference>
<dbReference type="GO" id="GO:0006915">
    <property type="term" value="P:apoptotic process"/>
    <property type="evidence" value="ECO:0007669"/>
    <property type="project" value="UniProtKB-KW"/>
</dbReference>
<proteinExistence type="predicted"/>
<gene>
    <name evidence="2" type="ORF">AGOR_G00154550</name>
</gene>
<dbReference type="Gene3D" id="1.10.437.10">
    <property type="entry name" value="Blc2-like"/>
    <property type="match status" value="1"/>
</dbReference>
<dbReference type="GO" id="GO:0042981">
    <property type="term" value="P:regulation of apoptotic process"/>
    <property type="evidence" value="ECO:0007669"/>
    <property type="project" value="InterPro"/>
</dbReference>
<protein>
    <recommendedName>
        <fullName evidence="4">Bcl-2-like protein 15</fullName>
    </recommendedName>
</protein>
<evidence type="ECO:0000256" key="1">
    <source>
        <dbReference type="ARBA" id="ARBA00022703"/>
    </source>
</evidence>
<comment type="caution">
    <text evidence="2">The sequence shown here is derived from an EMBL/GenBank/DDBJ whole genome shotgun (WGS) entry which is preliminary data.</text>
</comment>
<dbReference type="SUPFAM" id="SSF56854">
    <property type="entry name" value="Bcl-2 inhibitors of programmed cell death"/>
    <property type="match status" value="1"/>
</dbReference>
<dbReference type="InterPro" id="IPR033543">
    <property type="entry name" value="BCL2L15"/>
</dbReference>
<evidence type="ECO:0000313" key="2">
    <source>
        <dbReference type="EMBL" id="KAI1890521.1"/>
    </source>
</evidence>